<dbReference type="Gene3D" id="3.30.1120.10">
    <property type="match status" value="1"/>
</dbReference>
<dbReference type="CDD" id="cd16025">
    <property type="entry name" value="PAS_like"/>
    <property type="match status" value="1"/>
</dbReference>
<dbReference type="KEGG" id="smam:Mal15_60130"/>
<reference evidence="3 4" key="1">
    <citation type="submission" date="2019-02" db="EMBL/GenBank/DDBJ databases">
        <title>Planctomycetal bacteria perform biofilm scaping via a novel small molecule.</title>
        <authorList>
            <person name="Jeske O."/>
            <person name="Boedeker C."/>
            <person name="Wiegand S."/>
            <person name="Breitling P."/>
            <person name="Kallscheuer N."/>
            <person name="Jogler M."/>
            <person name="Rohde M."/>
            <person name="Petersen J."/>
            <person name="Medema M.H."/>
            <person name="Surup F."/>
            <person name="Jogler C."/>
        </authorList>
    </citation>
    <scope>NUCLEOTIDE SEQUENCE [LARGE SCALE GENOMIC DNA]</scope>
    <source>
        <strain evidence="3 4">Mal15</strain>
    </source>
</reference>
<sequence length="808" mass="88725">MNWNYALNRPHRSLASWVSLTLVFSTTILGATILGASAFGQVGAATGSQPASLNRTTLPIPQPQRPTYTELDVRDAKPPARFEVTAPKGAPNVLIILVDDLGFGATSTFGGPIPTPTLDRLAQTGLRFNNFHTTALCSPTRVALKCGRNHHTANAGSIMETSTAFPGNTGAIPNSVAPLAEMMRLNGFSTAAFGKWHETAPWETSVSGPFDRWPTRQGFDKFYGFIGGETDQWAPLIYDGVKKVNPPQVEGYHFTEDMTNQAINWVKAQQSMTPDKPFFMYFATGATHAPHHVPKDWIEKFHGKFDDGWDAVRQATYERQKDAGVIPAETKLPPRPEDIAAWDSLPEDHKTLFRRQAEVFGAFVAHTDHHIGRLVDAIEAIDQMDNTLVFYIAGDNGTSAEGGMVGMYNEMTYFNGVTEKVKDLLPLIDKWGSKETFPHMAAGWAVAFDAPFKWTKQVASDFGGTRNGMVVHWPQGIKNGGAIRTQFGHVIDVAPTVLEACQLPEPTVVNGVPQLPIEGTSLLYTFDSADAPDRHTTQYFEMFGNRAIYRDGWLARTIHRAPWKTTDLPPLTGDVWELYHVDEDYSLAVDLAAEHPEKLADMKALFMTEAIKHHVLPIDDRTIERANPALAGRPDVLGDRTSLTLYEGMEGMLENTFINVKNRSCTITAELEIPDGGASGAVLVQGGRFGGWSLHLREVKPAYEYNWLGMQRYLVESPTALPAGKATVRLEFDYDGGGYGKGGTATLSVDGRQVAQGRIEKTQPNLFSADETADVGIDNQTPVAKGIGYGPHETKFSGRIHRVVVEVQ</sequence>
<accession>A0A5B9MKT7</accession>
<evidence type="ECO:0000256" key="1">
    <source>
        <dbReference type="ARBA" id="ARBA00008779"/>
    </source>
</evidence>
<organism evidence="3 4">
    <name type="scientific">Stieleria maiorica</name>
    <dbReference type="NCBI Taxonomy" id="2795974"/>
    <lineage>
        <taxon>Bacteria</taxon>
        <taxon>Pseudomonadati</taxon>
        <taxon>Planctomycetota</taxon>
        <taxon>Planctomycetia</taxon>
        <taxon>Pirellulales</taxon>
        <taxon>Pirellulaceae</taxon>
        <taxon>Stieleria</taxon>
    </lineage>
</organism>
<evidence type="ECO:0000313" key="3">
    <source>
        <dbReference type="EMBL" id="QEG01932.1"/>
    </source>
</evidence>
<evidence type="ECO:0000259" key="2">
    <source>
        <dbReference type="Pfam" id="PF00884"/>
    </source>
</evidence>
<dbReference type="PANTHER" id="PTHR42693">
    <property type="entry name" value="ARYLSULFATASE FAMILY MEMBER"/>
    <property type="match status" value="1"/>
</dbReference>
<dbReference type="AlphaFoldDB" id="A0A5B9MKT7"/>
<dbReference type="InterPro" id="IPR050738">
    <property type="entry name" value="Sulfatase"/>
</dbReference>
<dbReference type="Proteomes" id="UP000321353">
    <property type="component" value="Chromosome"/>
</dbReference>
<dbReference type="GO" id="GO:0004065">
    <property type="term" value="F:arylsulfatase activity"/>
    <property type="evidence" value="ECO:0007669"/>
    <property type="project" value="UniProtKB-EC"/>
</dbReference>
<dbReference type="Gene3D" id="3.40.720.10">
    <property type="entry name" value="Alkaline Phosphatase, subunit A"/>
    <property type="match status" value="1"/>
</dbReference>
<dbReference type="EMBL" id="CP036264">
    <property type="protein sequence ID" value="QEG01932.1"/>
    <property type="molecule type" value="Genomic_DNA"/>
</dbReference>
<keyword evidence="3" id="KW-0378">Hydrolase</keyword>
<dbReference type="SUPFAM" id="SSF53649">
    <property type="entry name" value="Alkaline phosphatase-like"/>
    <property type="match status" value="1"/>
</dbReference>
<dbReference type="InterPro" id="IPR000917">
    <property type="entry name" value="Sulfatase_N"/>
</dbReference>
<dbReference type="InterPro" id="IPR017850">
    <property type="entry name" value="Alkaline_phosphatase_core_sf"/>
</dbReference>
<feature type="domain" description="Sulfatase N-terminal" evidence="2">
    <location>
        <begin position="91"/>
        <end position="500"/>
    </location>
</feature>
<keyword evidence="4" id="KW-1185">Reference proteome</keyword>
<comment type="similarity">
    <text evidence="1">Belongs to the sulfatase family.</text>
</comment>
<dbReference type="PANTHER" id="PTHR42693:SF43">
    <property type="entry name" value="BLL2667 PROTEIN"/>
    <property type="match status" value="1"/>
</dbReference>
<protein>
    <submittedName>
        <fullName evidence="3">Arylsulfatase</fullName>
        <ecNumber evidence="3">3.1.6.1</ecNumber>
    </submittedName>
</protein>
<proteinExistence type="inferred from homology"/>
<gene>
    <name evidence="3" type="primary">atsA_78</name>
    <name evidence="3" type="ORF">Mal15_60130</name>
</gene>
<evidence type="ECO:0000313" key="4">
    <source>
        <dbReference type="Proteomes" id="UP000321353"/>
    </source>
</evidence>
<dbReference type="Pfam" id="PF00884">
    <property type="entry name" value="Sulfatase"/>
    <property type="match status" value="1"/>
</dbReference>
<name>A0A5B9MKT7_9BACT</name>
<dbReference type="EC" id="3.1.6.1" evidence="3"/>
<dbReference type="RefSeq" id="WP_147870943.1">
    <property type="nucleotide sequence ID" value="NZ_CP036264.1"/>
</dbReference>